<dbReference type="AlphaFoldDB" id="A0A7R7EJ79"/>
<accession>A0A7R7EJ79</accession>
<reference evidence="1 2" key="1">
    <citation type="submission" date="2020-11" db="EMBL/GenBank/DDBJ databases">
        <title>Draft genome sequencing of a Lachnospiraceae strain isolated from anoxic soil subjected to BSD treatment.</title>
        <authorList>
            <person name="Uek A."/>
            <person name="Tonouchi A."/>
        </authorList>
    </citation>
    <scope>NUCLEOTIDE SEQUENCE [LARGE SCALE GENOMIC DNA]</scope>
    <source>
        <strain evidence="1 2">TB5</strain>
    </source>
</reference>
<proteinExistence type="predicted"/>
<evidence type="ECO:0000313" key="1">
    <source>
        <dbReference type="EMBL" id="BCN29754.1"/>
    </source>
</evidence>
<dbReference type="InterPro" id="IPR038056">
    <property type="entry name" value="YjbR-like_sf"/>
</dbReference>
<dbReference type="SUPFAM" id="SSF142906">
    <property type="entry name" value="YjbR-like"/>
    <property type="match status" value="1"/>
</dbReference>
<name>A0A7R7EJ79_9FIRM</name>
<dbReference type="Proteomes" id="UP000595897">
    <property type="component" value="Chromosome"/>
</dbReference>
<evidence type="ECO:0000313" key="2">
    <source>
        <dbReference type="Proteomes" id="UP000595897"/>
    </source>
</evidence>
<gene>
    <name evidence="1" type="ORF">bsdtb5_10490</name>
</gene>
<dbReference type="Gene3D" id="3.90.1150.30">
    <property type="match status" value="1"/>
</dbReference>
<organism evidence="1 2">
    <name type="scientific">Anaeromicropila herbilytica</name>
    <dbReference type="NCBI Taxonomy" id="2785025"/>
    <lineage>
        <taxon>Bacteria</taxon>
        <taxon>Bacillati</taxon>
        <taxon>Bacillota</taxon>
        <taxon>Clostridia</taxon>
        <taxon>Lachnospirales</taxon>
        <taxon>Lachnospiraceae</taxon>
        <taxon>Anaeromicropila</taxon>
    </lineage>
</organism>
<keyword evidence="2" id="KW-1185">Reference proteome</keyword>
<protein>
    <submittedName>
        <fullName evidence="1">Uncharacterized protein</fullName>
    </submittedName>
</protein>
<dbReference type="EMBL" id="AP024169">
    <property type="protein sequence ID" value="BCN29754.1"/>
    <property type="molecule type" value="Genomic_DNA"/>
</dbReference>
<sequence length="57" mass="6413">MDVPRKKLGVAGDTEEYADIINLKCDPDMKMMIAGQHGILPSYHMKAGNWITMNAKY</sequence>
<dbReference type="KEGG" id="ahb:bsdtb5_10490"/>